<dbReference type="SUPFAM" id="SSF110710">
    <property type="entry name" value="TTHA0583/YokD-like"/>
    <property type="match status" value="1"/>
</dbReference>
<dbReference type="GO" id="GO:0046677">
    <property type="term" value="P:response to antibiotic"/>
    <property type="evidence" value="ECO:0007669"/>
    <property type="project" value="UniProtKB-KW"/>
</dbReference>
<evidence type="ECO:0000256" key="4">
    <source>
        <dbReference type="RuleBase" id="RU365031"/>
    </source>
</evidence>
<dbReference type="Proteomes" id="UP000198778">
    <property type="component" value="Unassembled WGS sequence"/>
</dbReference>
<evidence type="ECO:0000256" key="1">
    <source>
        <dbReference type="ARBA" id="ARBA00006383"/>
    </source>
</evidence>
<dbReference type="PANTHER" id="PTHR11104">
    <property type="entry name" value="AMINOGLYCOSIDE N3-ACETYLTRANSFERASE"/>
    <property type="match status" value="1"/>
</dbReference>
<dbReference type="STRING" id="745820.SAMN04488053_109110"/>
<dbReference type="RefSeq" id="WP_090843473.1">
    <property type="nucleotide sequence ID" value="NZ_FNIL01000009.1"/>
</dbReference>
<dbReference type="OrthoDB" id="7330654at2"/>
<evidence type="ECO:0000313" key="5">
    <source>
        <dbReference type="EMBL" id="SDO24556.1"/>
    </source>
</evidence>
<keyword evidence="2 4" id="KW-0808">Transferase</keyword>
<dbReference type="PANTHER" id="PTHR11104:SF0">
    <property type="entry name" value="SPBETA PROPHAGE-DERIVED AMINOGLYCOSIDE N(3')-ACETYLTRANSFERASE-LIKE PROTEIN YOKD"/>
    <property type="match status" value="1"/>
</dbReference>
<keyword evidence="4" id="KW-0046">Antibiotic resistance</keyword>
<evidence type="ECO:0000313" key="6">
    <source>
        <dbReference type="Proteomes" id="UP000198778"/>
    </source>
</evidence>
<evidence type="ECO:0000256" key="2">
    <source>
        <dbReference type="ARBA" id="ARBA00022679"/>
    </source>
</evidence>
<dbReference type="InterPro" id="IPR028345">
    <property type="entry name" value="Antibiotic_NAT-like"/>
</dbReference>
<reference evidence="6" key="1">
    <citation type="submission" date="2016-10" db="EMBL/GenBank/DDBJ databases">
        <authorList>
            <person name="Varghese N."/>
            <person name="Submissions S."/>
        </authorList>
    </citation>
    <scope>NUCLEOTIDE SEQUENCE [LARGE SCALE GENOMIC DNA]</scope>
    <source>
        <strain evidence="6">CGMCC 1.10369</strain>
    </source>
</reference>
<evidence type="ECO:0000256" key="3">
    <source>
        <dbReference type="ARBA" id="ARBA00023315"/>
    </source>
</evidence>
<comment type="catalytic activity">
    <reaction evidence="4">
        <text>a 2-deoxystreptamine antibiotic + acetyl-CoA = an N(3)-acetyl-2-deoxystreptamine antibiotic + CoA + H(+)</text>
        <dbReference type="Rhea" id="RHEA:12665"/>
        <dbReference type="ChEBI" id="CHEBI:15378"/>
        <dbReference type="ChEBI" id="CHEBI:57287"/>
        <dbReference type="ChEBI" id="CHEBI:57288"/>
        <dbReference type="ChEBI" id="CHEBI:57921"/>
        <dbReference type="ChEBI" id="CHEBI:77452"/>
        <dbReference type="EC" id="2.3.1.81"/>
    </reaction>
</comment>
<name>A0A1H0HZC3_9BACI</name>
<keyword evidence="3 4" id="KW-0012">Acyltransferase</keyword>
<dbReference type="InterPro" id="IPR003679">
    <property type="entry name" value="Amioglycoside_AcTrfase"/>
</dbReference>
<proteinExistence type="inferred from homology"/>
<comment type="similarity">
    <text evidence="1 4">Belongs to the antibiotic N-acetyltransferase family.</text>
</comment>
<protein>
    <recommendedName>
        <fullName evidence="4">Aminoglycoside N(3)-acetyltransferase</fullName>
        <ecNumber evidence="4">2.3.1.-</ecNumber>
    </recommendedName>
</protein>
<keyword evidence="6" id="KW-1185">Reference proteome</keyword>
<accession>A0A1H0HZC3</accession>
<dbReference type="EC" id="2.3.1.-" evidence="4"/>
<dbReference type="EMBL" id="FNIL01000009">
    <property type="protein sequence ID" value="SDO24556.1"/>
    <property type="molecule type" value="Genomic_DNA"/>
</dbReference>
<dbReference type="GO" id="GO:0046353">
    <property type="term" value="F:aminoglycoside 3-N-acetyltransferase activity"/>
    <property type="evidence" value="ECO:0007669"/>
    <property type="project" value="UniProtKB-EC"/>
</dbReference>
<gene>
    <name evidence="5" type="ORF">SAMN04488053_109110</name>
</gene>
<dbReference type="AlphaFoldDB" id="A0A1H0HZC3"/>
<sequence>MKEVVENTNQLRTKDSLKADLQQIGVNPGDTLLVHSSLKAMGFVSGGQQAVIEALCEAVGREGNIVMPAQSGDWSDPAEWEAPPVPKEWHDEIRHTMPAFDPAKTPTRGMGSIPELFRTFPQVVRSVHPAVSFAAWGQEAGELMQDHSLNYGLGEHSPLSKLEKKEAKVLLLGTGYDTATCFHLAEYRIPSSLKIRKGAPILNVQGNREWVEYDEIEMNEFRFSDCGMAMERTIEVNLGKIGSADSKLFSLSEAVAFAVKWLDA</sequence>
<dbReference type="Pfam" id="PF02522">
    <property type="entry name" value="Antibiotic_NAT"/>
    <property type="match status" value="1"/>
</dbReference>
<organism evidence="5 6">
    <name type="scientific">Alkalicoccus daliensis</name>
    <dbReference type="NCBI Taxonomy" id="745820"/>
    <lineage>
        <taxon>Bacteria</taxon>
        <taxon>Bacillati</taxon>
        <taxon>Bacillota</taxon>
        <taxon>Bacilli</taxon>
        <taxon>Bacillales</taxon>
        <taxon>Bacillaceae</taxon>
        <taxon>Alkalicoccus</taxon>
    </lineage>
</organism>